<proteinExistence type="predicted"/>
<dbReference type="RefSeq" id="WP_076462502.1">
    <property type="nucleotide sequence ID" value="NZ_FTMN01000003.1"/>
</dbReference>
<dbReference type="EMBL" id="FTMN01000003">
    <property type="protein sequence ID" value="SIQ28417.1"/>
    <property type="molecule type" value="Genomic_DNA"/>
</dbReference>
<keyword evidence="1" id="KW-0812">Transmembrane</keyword>
<protein>
    <submittedName>
        <fullName evidence="2">Uncharacterized protein</fullName>
    </submittedName>
</protein>
<keyword evidence="1" id="KW-1133">Transmembrane helix</keyword>
<sequence>MSQKPLDTPYPRLYLLATGVGFIGLIAWFFAGRELGILDWASELVPESHAGAGLMLGIMLMMLPGFFLWKLYNRWIEKRLQVKGKHLEDDVYLPPKTRTKKPD</sequence>
<name>A0A1N6RI06_9GAMM</name>
<dbReference type="AlphaFoldDB" id="A0A1N6RI06"/>
<evidence type="ECO:0000313" key="3">
    <source>
        <dbReference type="Proteomes" id="UP000186895"/>
    </source>
</evidence>
<dbReference type="eggNOG" id="ENOG5032YXP">
    <property type="taxonomic scope" value="Bacteria"/>
</dbReference>
<keyword evidence="1" id="KW-0472">Membrane</keyword>
<gene>
    <name evidence="2" type="ORF">SAMN05421647_103345</name>
</gene>
<feature type="transmembrane region" description="Helical" evidence="1">
    <location>
        <begin position="51"/>
        <end position="69"/>
    </location>
</feature>
<accession>A0A1N6RI06</accession>
<dbReference type="Proteomes" id="UP000186895">
    <property type="component" value="Unassembled WGS sequence"/>
</dbReference>
<evidence type="ECO:0000256" key="1">
    <source>
        <dbReference type="SAM" id="Phobius"/>
    </source>
</evidence>
<feature type="transmembrane region" description="Helical" evidence="1">
    <location>
        <begin position="12"/>
        <end position="31"/>
    </location>
</feature>
<organism evidence="2 3">
    <name type="scientific">Marinobacterium stanieri</name>
    <dbReference type="NCBI Taxonomy" id="49186"/>
    <lineage>
        <taxon>Bacteria</taxon>
        <taxon>Pseudomonadati</taxon>
        <taxon>Pseudomonadota</taxon>
        <taxon>Gammaproteobacteria</taxon>
        <taxon>Oceanospirillales</taxon>
        <taxon>Oceanospirillaceae</taxon>
        <taxon>Marinobacterium</taxon>
    </lineage>
</organism>
<keyword evidence="3" id="KW-1185">Reference proteome</keyword>
<dbReference type="STRING" id="49186.SAMN05421647_103345"/>
<reference evidence="2 3" key="1">
    <citation type="submission" date="2017-01" db="EMBL/GenBank/DDBJ databases">
        <authorList>
            <person name="Mah S.A."/>
            <person name="Swanson W.J."/>
            <person name="Moy G.W."/>
            <person name="Vacquier V.D."/>
        </authorList>
    </citation>
    <scope>NUCLEOTIDE SEQUENCE [LARGE SCALE GENOMIC DNA]</scope>
    <source>
        <strain evidence="2 3">DSM 7027</strain>
    </source>
</reference>
<evidence type="ECO:0000313" key="2">
    <source>
        <dbReference type="EMBL" id="SIQ28417.1"/>
    </source>
</evidence>